<dbReference type="InterPro" id="IPR009057">
    <property type="entry name" value="Homeodomain-like_sf"/>
</dbReference>
<evidence type="ECO:0008006" key="2">
    <source>
        <dbReference type="Google" id="ProtNLM"/>
    </source>
</evidence>
<dbReference type="Proteomes" id="UP000885738">
    <property type="component" value="Unassembled WGS sequence"/>
</dbReference>
<proteinExistence type="predicted"/>
<dbReference type="AlphaFoldDB" id="A0A7C2ACM8"/>
<name>A0A7C2ACM8_DESA2</name>
<dbReference type="GO" id="GO:0004803">
    <property type="term" value="F:transposase activity"/>
    <property type="evidence" value="ECO:0007669"/>
    <property type="project" value="InterPro"/>
</dbReference>
<accession>A0A7C2ACM8</accession>
<sequence length="104" mass="12186">MKKSRFSIDQIIRILAEAPGDSGAATARKYGVAEQTIYRWRQKYKGFSASEAKRLKLYFDTFLRGGELYLANALRLLVKKIIENHFPLRRWKKFPYLAVILDYP</sequence>
<gene>
    <name evidence="1" type="ORF">ENI35_00525</name>
</gene>
<comment type="caution">
    <text evidence="1">The sequence shown here is derived from an EMBL/GenBank/DDBJ whole genome shotgun (WGS) entry which is preliminary data.</text>
</comment>
<organism evidence="1">
    <name type="scientific">Desulfofervidus auxilii</name>
    <dbReference type="NCBI Taxonomy" id="1621989"/>
    <lineage>
        <taxon>Bacteria</taxon>
        <taxon>Pseudomonadati</taxon>
        <taxon>Thermodesulfobacteriota</taxon>
        <taxon>Candidatus Desulfofervidia</taxon>
        <taxon>Candidatus Desulfofervidales</taxon>
        <taxon>Candidatus Desulfofervidaceae</taxon>
        <taxon>Candidatus Desulfofervidus</taxon>
    </lineage>
</organism>
<dbReference type="InterPro" id="IPR002514">
    <property type="entry name" value="Transposase_8"/>
</dbReference>
<dbReference type="Pfam" id="PF01527">
    <property type="entry name" value="HTH_Tnp_1"/>
    <property type="match status" value="1"/>
</dbReference>
<protein>
    <recommendedName>
        <fullName evidence="2">Transposase</fullName>
    </recommendedName>
</protein>
<dbReference type="SUPFAM" id="SSF46689">
    <property type="entry name" value="Homeodomain-like"/>
    <property type="match status" value="1"/>
</dbReference>
<dbReference type="GO" id="GO:0006313">
    <property type="term" value="P:DNA transposition"/>
    <property type="evidence" value="ECO:0007669"/>
    <property type="project" value="InterPro"/>
</dbReference>
<dbReference type="GO" id="GO:0003677">
    <property type="term" value="F:DNA binding"/>
    <property type="evidence" value="ECO:0007669"/>
    <property type="project" value="InterPro"/>
</dbReference>
<dbReference type="EMBL" id="DRIH01000011">
    <property type="protein sequence ID" value="HEC67293.1"/>
    <property type="molecule type" value="Genomic_DNA"/>
</dbReference>
<reference evidence="1" key="1">
    <citation type="journal article" date="2020" name="mSystems">
        <title>Genome- and Community-Level Interaction Insights into Carbon Utilization and Element Cycling Functions of Hydrothermarchaeota in Hydrothermal Sediment.</title>
        <authorList>
            <person name="Zhou Z."/>
            <person name="Liu Y."/>
            <person name="Xu W."/>
            <person name="Pan J."/>
            <person name="Luo Z.H."/>
            <person name="Li M."/>
        </authorList>
    </citation>
    <scope>NUCLEOTIDE SEQUENCE [LARGE SCALE GENOMIC DNA]</scope>
    <source>
        <strain evidence="1">HyVt-389</strain>
    </source>
</reference>
<evidence type="ECO:0000313" key="1">
    <source>
        <dbReference type="EMBL" id="HEC67293.1"/>
    </source>
</evidence>